<protein>
    <submittedName>
        <fullName evidence="2">WGS project CCBQ000000000 data, contig 00058</fullName>
    </submittedName>
</protein>
<keyword evidence="3" id="KW-1185">Reference proteome</keyword>
<dbReference type="EMBL" id="CCBQ010000047">
    <property type="protein sequence ID" value="CDO96382.1"/>
    <property type="molecule type" value="Genomic_DNA"/>
</dbReference>
<reference evidence="2 3" key="1">
    <citation type="submission" date="2014-03" db="EMBL/GenBank/DDBJ databases">
        <title>The genome of Kluyveromyces dobzhanskii.</title>
        <authorList>
            <person name="Nystedt B."/>
            <person name="Astrom S."/>
        </authorList>
    </citation>
    <scope>NUCLEOTIDE SEQUENCE [LARGE SCALE GENOMIC DNA]</scope>
    <source>
        <strain evidence="2 3">CBS 2104</strain>
    </source>
</reference>
<dbReference type="OrthoDB" id="5801062at2759"/>
<evidence type="ECO:0000256" key="1">
    <source>
        <dbReference type="SAM" id="MobiDB-lite"/>
    </source>
</evidence>
<sequence>MRESRKGLTKQEHVANGRGERSPELRRNVELLSSPLKDNDIIIDSQASDILKENDVNVQGSQRLGYGKVKRVRSPKKTTIWSQYSNKTEKENVKRAKVLVDFNVNPLTKKPWIFEDFKINESIPSKNRGRSGKNSSRVARFHAQAGSPVKDKQKIVLNSDGLLETVDDIGLRHPNVPDLQYPDDSFENLRDRSKSPPGYGRLNFPTTQELIEDKEESKKLLFKKTKERFLQATNNSIPISDREYYFRNAKLNDIVDDGTFAWNDSELNIFTR</sequence>
<accession>A0A0A8LBD6</accession>
<gene>
    <name evidence="2" type="ORF">KLDO_g4587</name>
</gene>
<feature type="region of interest" description="Disordered" evidence="1">
    <location>
        <begin position="1"/>
        <end position="26"/>
    </location>
</feature>
<name>A0A0A8LBD6_9SACH</name>
<dbReference type="AlphaFoldDB" id="A0A0A8LBD6"/>
<proteinExistence type="predicted"/>
<dbReference type="Proteomes" id="UP000031516">
    <property type="component" value="Unassembled WGS sequence"/>
</dbReference>
<comment type="caution">
    <text evidence="2">The sequence shown here is derived from an EMBL/GenBank/DDBJ whole genome shotgun (WGS) entry which is preliminary data.</text>
</comment>
<organism evidence="2 3">
    <name type="scientific">Kluyveromyces dobzhanskii CBS 2104</name>
    <dbReference type="NCBI Taxonomy" id="1427455"/>
    <lineage>
        <taxon>Eukaryota</taxon>
        <taxon>Fungi</taxon>
        <taxon>Dikarya</taxon>
        <taxon>Ascomycota</taxon>
        <taxon>Saccharomycotina</taxon>
        <taxon>Saccharomycetes</taxon>
        <taxon>Saccharomycetales</taxon>
        <taxon>Saccharomycetaceae</taxon>
        <taxon>Kluyveromyces</taxon>
    </lineage>
</organism>
<evidence type="ECO:0000313" key="2">
    <source>
        <dbReference type="EMBL" id="CDO96382.1"/>
    </source>
</evidence>
<evidence type="ECO:0000313" key="3">
    <source>
        <dbReference type="Proteomes" id="UP000031516"/>
    </source>
</evidence>